<organism evidence="2">
    <name type="scientific">Noccaea caerulescens</name>
    <name type="common">Alpine penny-cress</name>
    <name type="synonym">Thlaspi caerulescens</name>
    <dbReference type="NCBI Taxonomy" id="107243"/>
    <lineage>
        <taxon>Eukaryota</taxon>
        <taxon>Viridiplantae</taxon>
        <taxon>Streptophyta</taxon>
        <taxon>Embryophyta</taxon>
        <taxon>Tracheophyta</taxon>
        <taxon>Spermatophyta</taxon>
        <taxon>Magnoliopsida</taxon>
        <taxon>eudicotyledons</taxon>
        <taxon>Gunneridae</taxon>
        <taxon>Pentapetalae</taxon>
        <taxon>rosids</taxon>
        <taxon>malvids</taxon>
        <taxon>Brassicales</taxon>
        <taxon>Brassicaceae</taxon>
        <taxon>Coluteocarpeae</taxon>
        <taxon>Noccaea</taxon>
    </lineage>
</organism>
<evidence type="ECO:0000256" key="1">
    <source>
        <dbReference type="SAM" id="MobiDB-lite"/>
    </source>
</evidence>
<reference evidence="2" key="1">
    <citation type="submission" date="2016-07" db="EMBL/GenBank/DDBJ databases">
        <title>De novo transcriptome assembly of four accessions of the metal hyperaccumulator plant Noccaea caerulescens.</title>
        <authorList>
            <person name="Blande D."/>
            <person name="Halimaa P."/>
            <person name="Tervahauta A.I."/>
            <person name="Aarts M.G."/>
            <person name="Karenlampi S.O."/>
        </authorList>
    </citation>
    <scope>NUCLEOTIDE SEQUENCE</scope>
</reference>
<feature type="region of interest" description="Disordered" evidence="1">
    <location>
        <begin position="221"/>
        <end position="257"/>
    </location>
</feature>
<dbReference type="EMBL" id="GEVM01017965">
    <property type="protein sequence ID" value="JAU87973.1"/>
    <property type="molecule type" value="Transcribed_RNA"/>
</dbReference>
<gene>
    <name evidence="2" type="ORF">MP_TR16815_c0_g1_i1_g.47755</name>
</gene>
<dbReference type="PANTHER" id="PTHR34373:SF8">
    <property type="entry name" value="SHUGOSHIN"/>
    <property type="match status" value="1"/>
</dbReference>
<accession>A0A1J3J6P4</accession>
<dbReference type="GO" id="GO:0034090">
    <property type="term" value="P:maintenance of meiotic sister chromatid cohesion"/>
    <property type="evidence" value="ECO:0007669"/>
    <property type="project" value="InterPro"/>
</dbReference>
<name>A0A1J3J6P4_NOCCA</name>
<feature type="compositionally biased region" description="Basic and acidic residues" evidence="1">
    <location>
        <begin position="170"/>
        <end position="183"/>
    </location>
</feature>
<evidence type="ECO:0000313" key="2">
    <source>
        <dbReference type="EMBL" id="JAU87973.1"/>
    </source>
</evidence>
<feature type="region of interest" description="Disordered" evidence="1">
    <location>
        <begin position="162"/>
        <end position="190"/>
    </location>
</feature>
<dbReference type="GO" id="GO:0045144">
    <property type="term" value="P:meiotic sister chromatid segregation"/>
    <property type="evidence" value="ECO:0007669"/>
    <property type="project" value="InterPro"/>
</dbReference>
<protein>
    <submittedName>
        <fullName evidence="2">Shugoshin-1</fullName>
    </submittedName>
</protein>
<dbReference type="AlphaFoldDB" id="A0A1J3J6P4"/>
<proteinExistence type="predicted"/>
<sequence>MMKRSSFGYKMRQSLSDITNSQEELDLQETGLEPCEQVNRLMKENVALVKLLENRDKTIEASRYELRNLREGIHKLQVQNLSLAQTNSQFLAEIILARNKVKALHHEVTCKNALLRATCCEQEKDENTQPRNVLISENVLKIADEELERPFVPNRRRFIRSKSFGASPAHKVEAEKEKSETKRRQFKKKSARVRSAAQEVTENLFEIEDLQLTMPNEMCQQDNSTMASHTRKKEEEEEEEIRRSNLLTGHQDYKVRQSPVNRTLRRSAETIHSSSRRFLSVLR</sequence>
<dbReference type="PANTHER" id="PTHR34373">
    <property type="entry name" value="SHUGOSHIN 2"/>
    <property type="match status" value="1"/>
</dbReference>
<dbReference type="GO" id="GO:0000775">
    <property type="term" value="C:chromosome, centromeric region"/>
    <property type="evidence" value="ECO:0007669"/>
    <property type="project" value="InterPro"/>
</dbReference>
<dbReference type="InterPro" id="IPR044693">
    <property type="entry name" value="SGO_plant"/>
</dbReference>